<feature type="region of interest" description="Disordered" evidence="1">
    <location>
        <begin position="130"/>
        <end position="157"/>
    </location>
</feature>
<dbReference type="EMBL" id="QGKX02001290">
    <property type="protein sequence ID" value="KAF3535320.1"/>
    <property type="molecule type" value="Genomic_DNA"/>
</dbReference>
<evidence type="ECO:0000313" key="3">
    <source>
        <dbReference type="EMBL" id="KAF3535320.1"/>
    </source>
</evidence>
<dbReference type="GO" id="GO:0003676">
    <property type="term" value="F:nucleic acid binding"/>
    <property type="evidence" value="ECO:0007669"/>
    <property type="project" value="InterPro"/>
</dbReference>
<proteinExistence type="predicted"/>
<reference evidence="3" key="1">
    <citation type="submission" date="2019-12" db="EMBL/GenBank/DDBJ databases">
        <title>Genome sequencing and annotation of Brassica cretica.</title>
        <authorList>
            <person name="Studholme D.J."/>
            <person name="Sarris P."/>
        </authorList>
    </citation>
    <scope>NUCLEOTIDE SEQUENCE</scope>
    <source>
        <strain evidence="3">PFS-109/04</strain>
        <tissue evidence="3">Leaf</tissue>
    </source>
</reference>
<name>A0A8S9Q1V2_BRACR</name>
<dbReference type="AlphaFoldDB" id="A0A8S9Q1V2"/>
<dbReference type="InterPro" id="IPR036397">
    <property type="entry name" value="RNaseH_sf"/>
</dbReference>
<dbReference type="Proteomes" id="UP000712600">
    <property type="component" value="Unassembled WGS sequence"/>
</dbReference>
<feature type="compositionally biased region" description="Polar residues" evidence="1">
    <location>
        <begin position="137"/>
        <end position="157"/>
    </location>
</feature>
<dbReference type="Gene3D" id="3.30.420.10">
    <property type="entry name" value="Ribonuclease H-like superfamily/Ribonuclease H"/>
    <property type="match status" value="1"/>
</dbReference>
<feature type="domain" description="RNase H type-1" evidence="2">
    <location>
        <begin position="56"/>
        <end position="134"/>
    </location>
</feature>
<evidence type="ECO:0000256" key="1">
    <source>
        <dbReference type="SAM" id="MobiDB-lite"/>
    </source>
</evidence>
<sequence length="157" mass="17460">MEAKQSQPEEVATRSLALAREWNQAHAKKVNLALVFPGSSEPLPKQYSMVQDFIDSPLVAQALVVRESLRMAEAQEISHLQIFSDNSTLIGSVNKKTHMKDFTGIIKDIHSLSSVFVLILCLHIPHKKTQEADCNTPEPSLTYGRSTGQQSNKNMTD</sequence>
<evidence type="ECO:0000313" key="4">
    <source>
        <dbReference type="Proteomes" id="UP000712600"/>
    </source>
</evidence>
<protein>
    <recommendedName>
        <fullName evidence="2">RNase H type-1 domain-containing protein</fullName>
    </recommendedName>
</protein>
<organism evidence="3 4">
    <name type="scientific">Brassica cretica</name>
    <name type="common">Mustard</name>
    <dbReference type="NCBI Taxonomy" id="69181"/>
    <lineage>
        <taxon>Eukaryota</taxon>
        <taxon>Viridiplantae</taxon>
        <taxon>Streptophyta</taxon>
        <taxon>Embryophyta</taxon>
        <taxon>Tracheophyta</taxon>
        <taxon>Spermatophyta</taxon>
        <taxon>Magnoliopsida</taxon>
        <taxon>eudicotyledons</taxon>
        <taxon>Gunneridae</taxon>
        <taxon>Pentapetalae</taxon>
        <taxon>rosids</taxon>
        <taxon>malvids</taxon>
        <taxon>Brassicales</taxon>
        <taxon>Brassicaceae</taxon>
        <taxon>Brassiceae</taxon>
        <taxon>Brassica</taxon>
    </lineage>
</organism>
<accession>A0A8S9Q1V2</accession>
<dbReference type="InterPro" id="IPR002156">
    <property type="entry name" value="RNaseH_domain"/>
</dbReference>
<dbReference type="GO" id="GO:0004523">
    <property type="term" value="F:RNA-DNA hybrid ribonuclease activity"/>
    <property type="evidence" value="ECO:0007669"/>
    <property type="project" value="InterPro"/>
</dbReference>
<gene>
    <name evidence="3" type="ORF">F2Q69_00021788</name>
</gene>
<dbReference type="Pfam" id="PF13456">
    <property type="entry name" value="RVT_3"/>
    <property type="match status" value="1"/>
</dbReference>
<comment type="caution">
    <text evidence="3">The sequence shown here is derived from an EMBL/GenBank/DDBJ whole genome shotgun (WGS) entry which is preliminary data.</text>
</comment>
<evidence type="ECO:0000259" key="2">
    <source>
        <dbReference type="Pfam" id="PF13456"/>
    </source>
</evidence>